<dbReference type="PIRSF" id="PIRSF004729">
    <property type="entry name" value="MutL"/>
    <property type="match status" value="1"/>
</dbReference>
<protein>
    <recommendedName>
        <fullName evidence="3">Glutamate mutase</fullName>
    </recommendedName>
</protein>
<dbReference type="AlphaFoldDB" id="A0A8J3J658"/>
<dbReference type="Proteomes" id="UP000612808">
    <property type="component" value="Unassembled WGS sequence"/>
</dbReference>
<dbReference type="RefSeq" id="WP_203658831.1">
    <property type="nucleotide sequence ID" value="NZ_BAAAZM010000024.1"/>
</dbReference>
<dbReference type="NCBIfam" id="TIGR01319">
    <property type="entry name" value="glmL_fam"/>
    <property type="match status" value="1"/>
</dbReference>
<accession>A0A8J3J658</accession>
<dbReference type="EMBL" id="BOMB01000020">
    <property type="protein sequence ID" value="GID12662.1"/>
    <property type="molecule type" value="Genomic_DNA"/>
</dbReference>
<keyword evidence="2" id="KW-1185">Reference proteome</keyword>
<proteinExistence type="predicted"/>
<evidence type="ECO:0000313" key="1">
    <source>
        <dbReference type="EMBL" id="GID12662.1"/>
    </source>
</evidence>
<evidence type="ECO:0000313" key="2">
    <source>
        <dbReference type="Proteomes" id="UP000612808"/>
    </source>
</evidence>
<dbReference type="Pfam" id="PF13941">
    <property type="entry name" value="MutL"/>
    <property type="match status" value="1"/>
</dbReference>
<organism evidence="1 2">
    <name type="scientific">Actinocatenispora rupis</name>
    <dbReference type="NCBI Taxonomy" id="519421"/>
    <lineage>
        <taxon>Bacteria</taxon>
        <taxon>Bacillati</taxon>
        <taxon>Actinomycetota</taxon>
        <taxon>Actinomycetes</taxon>
        <taxon>Micromonosporales</taxon>
        <taxon>Micromonosporaceae</taxon>
        <taxon>Actinocatenispora</taxon>
    </lineage>
</organism>
<sequence length="449" mass="45743">MTRLAVCGDVGSTYTKLLAVDVDAGTLVATAEHRTTVDTDVLHGYDACLSRLADALPGADLTCQYVCSSAGGGLRLAVVGYEPLVTADAGHRVGLSAGARVVHVAAGRLDRAAVSALRAAHPDVVLLVGGTDGGDADVLLHNAARLAGTRLRIPVVAAGNADATDEVLAVLAAGGVPAIAAPNVLPRIGQLNPAGARAAIREVFLAHVIGGKKLSRGPRFPSLVRAATPDAVLAGVELLADGAGDVPGRGDVIVVDIGGATTDVYSVLTPDAELSGPRREVAGTLWRSRTVEGDLGMRWNAPGIVAAADAEKLDREPGLAAAADARAADVGLLPADDTDRAADRHLAELALTVALRRHARGERRADGSRRPGRDLRQVRLVVGSGGVLRHDPHAPAVLAAALTDHAGGYPLPTRAATVVDHRYVLAAMGLLAADHPEAAARLGEAHLGG</sequence>
<evidence type="ECO:0008006" key="3">
    <source>
        <dbReference type="Google" id="ProtNLM"/>
    </source>
</evidence>
<comment type="caution">
    <text evidence="1">The sequence shown here is derived from an EMBL/GenBank/DDBJ whole genome shotgun (WGS) entry which is preliminary data.</text>
</comment>
<gene>
    <name evidence="1" type="ORF">Aru02nite_35510</name>
</gene>
<reference evidence="1" key="1">
    <citation type="submission" date="2021-01" db="EMBL/GenBank/DDBJ databases">
        <title>Whole genome shotgun sequence of Actinocatenispora rupis NBRC 107355.</title>
        <authorList>
            <person name="Komaki H."/>
            <person name="Tamura T."/>
        </authorList>
    </citation>
    <scope>NUCLEOTIDE SEQUENCE</scope>
    <source>
        <strain evidence="1">NBRC 107355</strain>
    </source>
</reference>
<name>A0A8J3J658_9ACTN</name>
<dbReference type="InterPro" id="IPR006230">
    <property type="entry name" value="MutL"/>
</dbReference>